<gene>
    <name evidence="2" type="ORF">DEF24_09755</name>
</gene>
<proteinExistence type="predicted"/>
<comment type="caution">
    <text evidence="2">The sequence shown here is derived from an EMBL/GenBank/DDBJ whole genome shotgun (WGS) entry which is preliminary data.</text>
</comment>
<feature type="region of interest" description="Disordered" evidence="1">
    <location>
        <begin position="151"/>
        <end position="170"/>
    </location>
</feature>
<dbReference type="InterPro" id="IPR019587">
    <property type="entry name" value="Polyketide_cyclase/dehydratase"/>
</dbReference>
<dbReference type="OrthoDB" id="6624781at2"/>
<name>A0A368T9U0_9ACTN</name>
<dbReference type="InterPro" id="IPR023393">
    <property type="entry name" value="START-like_dom_sf"/>
</dbReference>
<dbReference type="Proteomes" id="UP000253318">
    <property type="component" value="Unassembled WGS sequence"/>
</dbReference>
<evidence type="ECO:0000313" key="2">
    <source>
        <dbReference type="EMBL" id="RCV59351.1"/>
    </source>
</evidence>
<protein>
    <recommendedName>
        <fullName evidence="4">Dimethyladenosine transferase</fullName>
    </recommendedName>
</protein>
<dbReference type="Pfam" id="PF10604">
    <property type="entry name" value="Polyketide_cyc2"/>
    <property type="match status" value="1"/>
</dbReference>
<dbReference type="AlphaFoldDB" id="A0A368T9U0"/>
<evidence type="ECO:0008006" key="4">
    <source>
        <dbReference type="Google" id="ProtNLM"/>
    </source>
</evidence>
<accession>A0A368T9U0</accession>
<evidence type="ECO:0000313" key="3">
    <source>
        <dbReference type="Proteomes" id="UP000253318"/>
    </source>
</evidence>
<reference evidence="2 3" key="1">
    <citation type="submission" date="2018-04" db="EMBL/GenBank/DDBJ databases">
        <title>Novel actinobacteria from marine sediment.</title>
        <authorList>
            <person name="Ng Z.Y."/>
            <person name="Tan G.Y.A."/>
        </authorList>
    </citation>
    <scope>NUCLEOTIDE SEQUENCE [LARGE SCALE GENOMIC DNA]</scope>
    <source>
        <strain evidence="2 3">TPS81</strain>
    </source>
</reference>
<sequence length="170" mass="18649">MAGRRSVSVARVVPASAAAVFDIITAPAAHAELDGSGMLRGQPDGPERLGPGERFAMAMRQAGVRYRSVNTVVEYEPDRLIAWETWGEWRGRRTVGGQRWRYQLVPLAEDRTRVVHTYDWSGARFPLLVELPGYPRRMAPAMSATLARLAEAAGRDRPAPPAADGLSPRS</sequence>
<organism evidence="2 3">
    <name type="scientific">Marinitenerispora sediminis</name>
    <dbReference type="NCBI Taxonomy" id="1931232"/>
    <lineage>
        <taxon>Bacteria</taxon>
        <taxon>Bacillati</taxon>
        <taxon>Actinomycetota</taxon>
        <taxon>Actinomycetes</taxon>
        <taxon>Streptosporangiales</taxon>
        <taxon>Nocardiopsidaceae</taxon>
        <taxon>Marinitenerispora</taxon>
    </lineage>
</organism>
<keyword evidence="3" id="KW-1185">Reference proteome</keyword>
<dbReference type="SUPFAM" id="SSF55961">
    <property type="entry name" value="Bet v1-like"/>
    <property type="match status" value="1"/>
</dbReference>
<evidence type="ECO:0000256" key="1">
    <source>
        <dbReference type="SAM" id="MobiDB-lite"/>
    </source>
</evidence>
<dbReference type="EMBL" id="QEIN01000062">
    <property type="protein sequence ID" value="RCV59351.1"/>
    <property type="molecule type" value="Genomic_DNA"/>
</dbReference>
<dbReference type="Gene3D" id="3.30.530.20">
    <property type="match status" value="1"/>
</dbReference>
<dbReference type="RefSeq" id="WP_114397507.1">
    <property type="nucleotide sequence ID" value="NZ_QEIM01000039.1"/>
</dbReference>